<feature type="compositionally biased region" description="Basic and acidic residues" evidence="1">
    <location>
        <begin position="76"/>
        <end position="126"/>
    </location>
</feature>
<evidence type="ECO:0000256" key="1">
    <source>
        <dbReference type="SAM" id="MobiDB-lite"/>
    </source>
</evidence>
<feature type="compositionally biased region" description="Polar residues" evidence="1">
    <location>
        <begin position="197"/>
        <end position="206"/>
    </location>
</feature>
<evidence type="ECO:0000313" key="2">
    <source>
        <dbReference type="EMBL" id="TFK46918.1"/>
    </source>
</evidence>
<gene>
    <name evidence="2" type="ORF">OE88DRAFT_1666709</name>
</gene>
<feature type="compositionally biased region" description="Polar residues" evidence="1">
    <location>
        <begin position="174"/>
        <end position="183"/>
    </location>
</feature>
<dbReference type="OrthoDB" id="3269652at2759"/>
<feature type="region of interest" description="Disordered" evidence="1">
    <location>
        <begin position="1"/>
        <end position="27"/>
    </location>
</feature>
<evidence type="ECO:0000313" key="3">
    <source>
        <dbReference type="Proteomes" id="UP000305948"/>
    </source>
</evidence>
<name>A0A5C3MT18_9AGAM</name>
<keyword evidence="3" id="KW-1185">Reference proteome</keyword>
<proteinExistence type="predicted"/>
<organism evidence="2 3">
    <name type="scientific">Heliocybe sulcata</name>
    <dbReference type="NCBI Taxonomy" id="5364"/>
    <lineage>
        <taxon>Eukaryota</taxon>
        <taxon>Fungi</taxon>
        <taxon>Dikarya</taxon>
        <taxon>Basidiomycota</taxon>
        <taxon>Agaricomycotina</taxon>
        <taxon>Agaricomycetes</taxon>
        <taxon>Gloeophyllales</taxon>
        <taxon>Gloeophyllaceae</taxon>
        <taxon>Heliocybe</taxon>
    </lineage>
</organism>
<reference evidence="2 3" key="1">
    <citation type="journal article" date="2019" name="Nat. Ecol. Evol.">
        <title>Megaphylogeny resolves global patterns of mushroom evolution.</title>
        <authorList>
            <person name="Varga T."/>
            <person name="Krizsan K."/>
            <person name="Foldi C."/>
            <person name="Dima B."/>
            <person name="Sanchez-Garcia M."/>
            <person name="Sanchez-Ramirez S."/>
            <person name="Szollosi G.J."/>
            <person name="Szarkandi J.G."/>
            <person name="Papp V."/>
            <person name="Albert L."/>
            <person name="Andreopoulos W."/>
            <person name="Angelini C."/>
            <person name="Antonin V."/>
            <person name="Barry K.W."/>
            <person name="Bougher N.L."/>
            <person name="Buchanan P."/>
            <person name="Buyck B."/>
            <person name="Bense V."/>
            <person name="Catcheside P."/>
            <person name="Chovatia M."/>
            <person name="Cooper J."/>
            <person name="Damon W."/>
            <person name="Desjardin D."/>
            <person name="Finy P."/>
            <person name="Geml J."/>
            <person name="Haridas S."/>
            <person name="Hughes K."/>
            <person name="Justo A."/>
            <person name="Karasinski D."/>
            <person name="Kautmanova I."/>
            <person name="Kiss B."/>
            <person name="Kocsube S."/>
            <person name="Kotiranta H."/>
            <person name="LaButti K.M."/>
            <person name="Lechner B.E."/>
            <person name="Liimatainen K."/>
            <person name="Lipzen A."/>
            <person name="Lukacs Z."/>
            <person name="Mihaltcheva S."/>
            <person name="Morgado L.N."/>
            <person name="Niskanen T."/>
            <person name="Noordeloos M.E."/>
            <person name="Ohm R.A."/>
            <person name="Ortiz-Santana B."/>
            <person name="Ovrebo C."/>
            <person name="Racz N."/>
            <person name="Riley R."/>
            <person name="Savchenko A."/>
            <person name="Shiryaev A."/>
            <person name="Soop K."/>
            <person name="Spirin V."/>
            <person name="Szebenyi C."/>
            <person name="Tomsovsky M."/>
            <person name="Tulloss R.E."/>
            <person name="Uehling J."/>
            <person name="Grigoriev I.V."/>
            <person name="Vagvolgyi C."/>
            <person name="Papp T."/>
            <person name="Martin F.M."/>
            <person name="Miettinen O."/>
            <person name="Hibbett D.S."/>
            <person name="Nagy L.G."/>
        </authorList>
    </citation>
    <scope>NUCLEOTIDE SEQUENCE [LARGE SCALE GENOMIC DNA]</scope>
    <source>
        <strain evidence="2 3">OMC1185</strain>
    </source>
</reference>
<protein>
    <submittedName>
        <fullName evidence="2">Uncharacterized protein</fullName>
    </submittedName>
</protein>
<feature type="region of interest" description="Disordered" evidence="1">
    <location>
        <begin position="76"/>
        <end position="221"/>
    </location>
</feature>
<dbReference type="EMBL" id="ML213526">
    <property type="protein sequence ID" value="TFK46918.1"/>
    <property type="molecule type" value="Genomic_DNA"/>
</dbReference>
<accession>A0A5C3MT18</accession>
<sequence length="221" mass="25381">MDGLRQKAFHKENKKPRRFDTSHGRHMTSSEALDYLARADWESAMKDVFKEAAPKFKHWKTKILEYDRDEKRAIAEAKREAQKEEKARDRQAKQEQKRLEQARMRKLKEAQRLVTKRLREAEEAARKAAQVATRRGRKGRKPAPSIEQQQAEAGQDEPQRQRPVPRPRNRGQRSTVSGATGCSSAHRADNTHDVPDPSTSRPSSESVMFPALITTQKGTMD</sequence>
<dbReference type="Proteomes" id="UP000305948">
    <property type="component" value="Unassembled WGS sequence"/>
</dbReference>
<feature type="non-terminal residue" evidence="2">
    <location>
        <position position="221"/>
    </location>
</feature>
<dbReference type="AlphaFoldDB" id="A0A5C3MT18"/>
<feature type="compositionally biased region" description="Basic and acidic residues" evidence="1">
    <location>
        <begin position="186"/>
        <end position="195"/>
    </location>
</feature>